<keyword evidence="5" id="KW-0378">Hydrolase</keyword>
<dbReference type="OMA" id="ALHINSY"/>
<dbReference type="Pfam" id="PF01431">
    <property type="entry name" value="Peptidase_M13"/>
    <property type="match status" value="2"/>
</dbReference>
<dbReference type="GO" id="GO:0016485">
    <property type="term" value="P:protein processing"/>
    <property type="evidence" value="ECO:0007669"/>
    <property type="project" value="TreeGrafter"/>
</dbReference>
<evidence type="ECO:0000259" key="9">
    <source>
        <dbReference type="Pfam" id="PF01431"/>
    </source>
</evidence>
<evidence type="ECO:0000256" key="7">
    <source>
        <dbReference type="ARBA" id="ARBA00023049"/>
    </source>
</evidence>
<dbReference type="GO" id="GO:0005886">
    <property type="term" value="C:plasma membrane"/>
    <property type="evidence" value="ECO:0007669"/>
    <property type="project" value="TreeGrafter"/>
</dbReference>
<proteinExistence type="inferred from homology"/>
<evidence type="ECO:0000256" key="6">
    <source>
        <dbReference type="ARBA" id="ARBA00022833"/>
    </source>
</evidence>
<keyword evidence="3" id="KW-0645">Protease</keyword>
<dbReference type="InterPro" id="IPR042089">
    <property type="entry name" value="Peptidase_M13_dom_2"/>
</dbReference>
<feature type="transmembrane region" description="Helical" evidence="8">
    <location>
        <begin position="781"/>
        <end position="802"/>
    </location>
</feature>
<name>E3M1N5_CAERE</name>
<dbReference type="CDD" id="cd08662">
    <property type="entry name" value="M13"/>
    <property type="match status" value="2"/>
</dbReference>
<keyword evidence="8" id="KW-0472">Membrane</keyword>
<keyword evidence="8" id="KW-0812">Transmembrane</keyword>
<evidence type="ECO:0000256" key="2">
    <source>
        <dbReference type="ARBA" id="ARBA00007357"/>
    </source>
</evidence>
<dbReference type="OrthoDB" id="6495569at2759"/>
<dbReference type="PANTHER" id="PTHR11733">
    <property type="entry name" value="ZINC METALLOPROTEASE FAMILY M13 NEPRILYSIN-RELATED"/>
    <property type="match status" value="1"/>
</dbReference>
<organism evidence="12">
    <name type="scientific">Caenorhabditis remanei</name>
    <name type="common">Caenorhabditis vulgaris</name>
    <dbReference type="NCBI Taxonomy" id="31234"/>
    <lineage>
        <taxon>Eukaryota</taxon>
        <taxon>Metazoa</taxon>
        <taxon>Ecdysozoa</taxon>
        <taxon>Nematoda</taxon>
        <taxon>Chromadorea</taxon>
        <taxon>Rhabditida</taxon>
        <taxon>Rhabditina</taxon>
        <taxon>Rhabditomorpha</taxon>
        <taxon>Rhabditoidea</taxon>
        <taxon>Rhabditidae</taxon>
        <taxon>Peloderinae</taxon>
        <taxon>Caenorhabditis</taxon>
    </lineage>
</organism>
<comment type="similarity">
    <text evidence="2">Belongs to the peptidase M13 family.</text>
</comment>
<keyword evidence="8" id="KW-1133">Transmembrane helix</keyword>
<dbReference type="InterPro" id="IPR018497">
    <property type="entry name" value="Peptidase_M13_C"/>
</dbReference>
<dbReference type="SUPFAM" id="SSF55486">
    <property type="entry name" value="Metalloproteases ('zincins'), catalytic domain"/>
    <property type="match status" value="2"/>
</dbReference>
<dbReference type="FunCoup" id="E3M1N5">
    <property type="interactions" value="83"/>
</dbReference>
<dbReference type="InterPro" id="IPR024079">
    <property type="entry name" value="MetalloPept_cat_dom_sf"/>
</dbReference>
<feature type="domain" description="Peptidase M13 N-terminal" evidence="10">
    <location>
        <begin position="317"/>
        <end position="493"/>
    </location>
</feature>
<keyword evidence="12" id="KW-1185">Reference proteome</keyword>
<comment type="cofactor">
    <cofactor evidence="1">
        <name>Zn(2+)</name>
        <dbReference type="ChEBI" id="CHEBI:29105"/>
    </cofactor>
</comment>
<dbReference type="GO" id="GO:0046872">
    <property type="term" value="F:metal ion binding"/>
    <property type="evidence" value="ECO:0007669"/>
    <property type="project" value="UniProtKB-KW"/>
</dbReference>
<dbReference type="eggNOG" id="KOG3624">
    <property type="taxonomic scope" value="Eukaryota"/>
</dbReference>
<feature type="domain" description="Peptidase M13 C-terminal" evidence="9">
    <location>
        <begin position="567"/>
        <end position="768"/>
    </location>
</feature>
<feature type="domain" description="Peptidase M13 C-terminal" evidence="9">
    <location>
        <begin position="1287"/>
        <end position="1496"/>
    </location>
</feature>
<dbReference type="HOGENOM" id="CLU_260941_0_0_1"/>
<reference evidence="11" key="1">
    <citation type="submission" date="2007-07" db="EMBL/GenBank/DDBJ databases">
        <title>PCAP assembly of the Caenorhabditis remanei genome.</title>
        <authorList>
            <consortium name="The Caenorhabditis remanei Sequencing Consortium"/>
            <person name="Wilson R.K."/>
        </authorList>
    </citation>
    <scope>NUCLEOTIDE SEQUENCE [LARGE SCALE GENOMIC DNA]</scope>
    <source>
        <strain evidence="11">PB4641</strain>
    </source>
</reference>
<keyword evidence="7" id="KW-0482">Metalloprotease</keyword>
<evidence type="ECO:0000256" key="5">
    <source>
        <dbReference type="ARBA" id="ARBA00022801"/>
    </source>
</evidence>
<dbReference type="PROSITE" id="PS51885">
    <property type="entry name" value="NEPRILYSIN"/>
    <property type="match status" value="2"/>
</dbReference>
<dbReference type="Gene3D" id="3.40.390.10">
    <property type="entry name" value="Collagenase (Catalytic Domain)"/>
    <property type="match status" value="3"/>
</dbReference>
<dbReference type="PANTHER" id="PTHR11733:SF7">
    <property type="entry name" value="NEPRILYSIN METALLOPEPTIDASE FAMILY-RELATED"/>
    <property type="match status" value="1"/>
</dbReference>
<protein>
    <recommendedName>
        <fullName evidence="13">Peptidase M13 C-terminal domain-containing protein</fullName>
    </recommendedName>
</protein>
<feature type="transmembrane region" description="Helical" evidence="8">
    <location>
        <begin position="12"/>
        <end position="32"/>
    </location>
</feature>
<feature type="domain" description="Peptidase M13 N-terminal" evidence="10">
    <location>
        <begin position="871"/>
        <end position="1228"/>
    </location>
</feature>
<dbReference type="Proteomes" id="UP000008281">
    <property type="component" value="Unassembled WGS sequence"/>
</dbReference>
<evidence type="ECO:0000256" key="3">
    <source>
        <dbReference type="ARBA" id="ARBA00022670"/>
    </source>
</evidence>
<evidence type="ECO:0000256" key="8">
    <source>
        <dbReference type="SAM" id="Phobius"/>
    </source>
</evidence>
<sequence>MSLKDKCSNPLFSLVIFLIVFIIALLATVIVLKVNSKPVVIQGSKEALVSPDESTRSTSGVTYSRPTVSAFENHARVTSATTEKAETKTEPVISETTVRPNIPTLKPRNVCETPECITLAHQLLNWHDPSIDPCVDFYKSACGKYNEHTTVYGTRSQKKNLIVASLIDEYLIKNTTSKTKTENNFKFYYNKCVELQKNTEAFQSNSEQALKDIFDDIKTIGSWPLLDKNWDKSKFNLNDMLFKIASFGKMEFGLFEIAISDSLIISPVGERIEPDDSLKKTIKEILKENGIKVSDKTLNKDFDEYASFIQTLDQYGFDTNANATKFSHLEGKLPSIDFSKIIESWMNPKRTNGEVKDISEKIKNTTLVSHQKLFFAKRNNLESIIKKTPERTLANFLIFYFIELAYDDLSIDSDTVESRECAELAVGAFPEASLAAFVNNYFDKENLEIASGMVEESKENFIEMVRESTWLHEKTKEAAVRKLEKLKKIVGYPDQFKEKGSLDKTFENVSLSVTAGSWEFLIQLNLLSSDSFYKIIRKVEKVRMELVIDFLGLDTEFNPLAIYLDANAQYLPHKNLLTLLVPFLDDPLFDSTYPKYVKIAVTGNTISHEMGHGFDTEGRTRDENGDVKDWWAKEDLVEYDKRVNCLVKQYNNYDDPDFGKNLDGKVTLDEMIADGLGVETAWRAFKKLDLAKEQKIVGFGEDYSIEKLYFRVAALDYCTVRSISNLEYQLTAPHPTDSFRVNGVFSNMKAFAKTFNCPVGSPMNPTKKSLMSKKGKCSNPLLVLVIFLVIFIIAIFTVVIIIRSKDRLTVPGSREALTVVTSTLKPPPATRNYTSRPQIIVTSKPRNVCETPECITLAHQLHNWQDKSVDPCVDFYKRACGKYQEHTITEGTRNNKKMVIVTNLIRDFLLNKTVSTSKSENAMKVLFEKCEMLKEQYVFEENGKSVLKELLIDLKSIGPWPLLEDKWDESKFDLNEMLINLAKRGKMQFGLFQIMTPLAPLLEIGPLYYREPPHDYFIKIISHILKANKIKRDKKVLAKDFEEYVKLGQRLDKHPYEMGRPEVKFSELKKQVPSVDFEKILENLINPARRNILKDKIKIRRVGYRHSLFFDKKDNLEHIIKSTPKRVMANFLIFNYLENTLHALSIDERAVKLRECDLVVIGFLPRASLRVFVRNYFDRENIPIVTELIEDIKTSFIEMIQESNWAHEKTKETAILKVQKMKKMVGYPEEFEKPGALDKMFETLHLEKSDSYYVMMRKIERFRTEQKMEYVALETELDPAEMILDVNANYNIERNLLKKIETLEILIPFLDEPLFDSTFPKYVKTAGTGFTLAHEIGHGFDLFGMERDENGRKRDWWTSEDSKEYKGRMKCLVDQYDEYDDPDFGRNLKGSQTIGEMMADRLGSATSWRAFKKLDLSKEPKIIGFENYDIEKLYFHIHALNFCAPRDTSSLDEAMGWIHPTDSFRVNGVFSNMKAFGEAFKCPIGSPMNPNRKCELF</sequence>
<gene>
    <name evidence="11" type="ORF">CRE_06585</name>
</gene>
<evidence type="ECO:0000256" key="1">
    <source>
        <dbReference type="ARBA" id="ARBA00001947"/>
    </source>
</evidence>
<dbReference type="Gene3D" id="1.10.1380.10">
    <property type="entry name" value="Neutral endopeptidase , domain2"/>
    <property type="match status" value="3"/>
</dbReference>
<evidence type="ECO:0008006" key="13">
    <source>
        <dbReference type="Google" id="ProtNLM"/>
    </source>
</evidence>
<feature type="domain" description="Peptidase M13 N-terminal" evidence="10">
    <location>
        <begin position="133"/>
        <end position="253"/>
    </location>
</feature>
<dbReference type="Pfam" id="PF05649">
    <property type="entry name" value="Peptidase_M13_N"/>
    <property type="match status" value="3"/>
</dbReference>
<evidence type="ECO:0000259" key="10">
    <source>
        <dbReference type="Pfam" id="PF05649"/>
    </source>
</evidence>
<evidence type="ECO:0000256" key="4">
    <source>
        <dbReference type="ARBA" id="ARBA00022723"/>
    </source>
</evidence>
<dbReference type="EMBL" id="DS268421">
    <property type="protein sequence ID" value="EFO88748.1"/>
    <property type="molecule type" value="Genomic_DNA"/>
</dbReference>
<keyword evidence="6" id="KW-0862">Zinc</keyword>
<evidence type="ECO:0000313" key="11">
    <source>
        <dbReference type="EMBL" id="EFO88748.1"/>
    </source>
</evidence>
<keyword evidence="4" id="KW-0479">Metal-binding</keyword>
<dbReference type="GO" id="GO:0004222">
    <property type="term" value="F:metalloendopeptidase activity"/>
    <property type="evidence" value="ECO:0007669"/>
    <property type="project" value="InterPro"/>
</dbReference>
<evidence type="ECO:0000313" key="12">
    <source>
        <dbReference type="Proteomes" id="UP000008281"/>
    </source>
</evidence>
<accession>E3M1N5</accession>
<dbReference type="InterPro" id="IPR000718">
    <property type="entry name" value="Peptidase_M13"/>
</dbReference>
<dbReference type="InParanoid" id="E3M1N5"/>
<dbReference type="InterPro" id="IPR008753">
    <property type="entry name" value="Peptidase_M13_N"/>
</dbReference>